<dbReference type="EMBL" id="JABANM010026076">
    <property type="protein sequence ID" value="KAF4713547.1"/>
    <property type="molecule type" value="Genomic_DNA"/>
</dbReference>
<feature type="non-terminal residue" evidence="1">
    <location>
        <position position="103"/>
    </location>
</feature>
<organism evidence="1 2">
    <name type="scientific">Perkinsus olseni</name>
    <name type="common">Perkinsus atlanticus</name>
    <dbReference type="NCBI Taxonomy" id="32597"/>
    <lineage>
        <taxon>Eukaryota</taxon>
        <taxon>Sar</taxon>
        <taxon>Alveolata</taxon>
        <taxon>Perkinsozoa</taxon>
        <taxon>Perkinsea</taxon>
        <taxon>Perkinsida</taxon>
        <taxon>Perkinsidae</taxon>
        <taxon>Perkinsus</taxon>
    </lineage>
</organism>
<accession>A0A7J6QZ18</accession>
<reference evidence="1 2" key="1">
    <citation type="submission" date="2020-04" db="EMBL/GenBank/DDBJ databases">
        <title>Perkinsus olseni comparative genomics.</title>
        <authorList>
            <person name="Bogema D.R."/>
        </authorList>
    </citation>
    <scope>NUCLEOTIDE SEQUENCE [LARGE SCALE GENOMIC DNA]</scope>
    <source>
        <strain evidence="1">ATCC PRA-205</strain>
    </source>
</reference>
<dbReference type="Proteomes" id="UP000574390">
    <property type="component" value="Unassembled WGS sequence"/>
</dbReference>
<protein>
    <submittedName>
        <fullName evidence="1">Uncharacterized protein</fullName>
    </submittedName>
</protein>
<gene>
    <name evidence="1" type="ORF">FOZ62_006012</name>
</gene>
<name>A0A7J6QZ18_PEROL</name>
<evidence type="ECO:0000313" key="2">
    <source>
        <dbReference type="Proteomes" id="UP000574390"/>
    </source>
</evidence>
<dbReference type="AlphaFoldDB" id="A0A7J6QZ18"/>
<comment type="caution">
    <text evidence="1">The sequence shown here is derived from an EMBL/GenBank/DDBJ whole genome shotgun (WGS) entry which is preliminary data.</text>
</comment>
<proteinExistence type="predicted"/>
<evidence type="ECO:0000313" key="1">
    <source>
        <dbReference type="EMBL" id="KAF4713547.1"/>
    </source>
</evidence>
<feature type="non-terminal residue" evidence="1">
    <location>
        <position position="1"/>
    </location>
</feature>
<sequence length="103" mass="11262">SLSRLTLTADVHKAWDSVLLPAIRSLKTRDLAKQAVLPPHLRVHGSECGEFDLAVLIFRALVQSGFVPRTVNDTEKLCQLLSKSLKSAKTVRVESAGMAARLL</sequence>